<name>A0A516GX93_9PROT</name>
<feature type="transmembrane region" description="Helical" evidence="8">
    <location>
        <begin position="105"/>
        <end position="128"/>
    </location>
</feature>
<dbReference type="Pfam" id="PF02652">
    <property type="entry name" value="Lactate_perm"/>
    <property type="match status" value="1"/>
</dbReference>
<comment type="similarity">
    <text evidence="2 8">Belongs to the lactate permease family.</text>
</comment>
<dbReference type="KEGG" id="fer:FNB15_01890"/>
<keyword evidence="10" id="KW-1185">Reference proteome</keyword>
<feature type="transmembrane region" description="Helical" evidence="8">
    <location>
        <begin position="265"/>
        <end position="286"/>
    </location>
</feature>
<keyword evidence="6 8" id="KW-1133">Transmembrane helix</keyword>
<feature type="transmembrane region" description="Helical" evidence="8">
    <location>
        <begin position="431"/>
        <end position="451"/>
    </location>
</feature>
<keyword evidence="3 8" id="KW-0813">Transport</keyword>
<proteinExistence type="inferred from homology"/>
<protein>
    <recommendedName>
        <fullName evidence="8">L-lactate permease</fullName>
    </recommendedName>
</protein>
<dbReference type="AlphaFoldDB" id="A0A516GX93"/>
<dbReference type="GO" id="GO:0015129">
    <property type="term" value="F:lactate transmembrane transporter activity"/>
    <property type="evidence" value="ECO:0007669"/>
    <property type="project" value="UniProtKB-UniRule"/>
</dbReference>
<feature type="transmembrane region" description="Helical" evidence="8">
    <location>
        <begin position="372"/>
        <end position="394"/>
    </location>
</feature>
<accession>A0A516GX93</accession>
<dbReference type="InterPro" id="IPR003804">
    <property type="entry name" value="Lactate_perm"/>
</dbReference>
<feature type="transmembrane region" description="Helical" evidence="8">
    <location>
        <begin position="62"/>
        <end position="85"/>
    </location>
</feature>
<dbReference type="PANTHER" id="PTHR30003:SF0">
    <property type="entry name" value="GLYCOLATE PERMEASE GLCA-RELATED"/>
    <property type="match status" value="1"/>
</dbReference>
<dbReference type="GO" id="GO:0015295">
    <property type="term" value="F:solute:proton symporter activity"/>
    <property type="evidence" value="ECO:0007669"/>
    <property type="project" value="TreeGrafter"/>
</dbReference>
<comment type="function">
    <text evidence="8">Uptake of L-lactate across the membrane. Can also transport D-lactate and glycolate.</text>
</comment>
<dbReference type="OrthoDB" id="7246087at2"/>
<evidence type="ECO:0000256" key="5">
    <source>
        <dbReference type="ARBA" id="ARBA00022692"/>
    </source>
</evidence>
<feature type="transmembrane region" description="Helical" evidence="8">
    <location>
        <begin position="176"/>
        <end position="199"/>
    </location>
</feature>
<evidence type="ECO:0000256" key="4">
    <source>
        <dbReference type="ARBA" id="ARBA00022475"/>
    </source>
</evidence>
<feature type="transmembrane region" description="Helical" evidence="8">
    <location>
        <begin position="306"/>
        <end position="326"/>
    </location>
</feature>
<evidence type="ECO:0000256" key="7">
    <source>
        <dbReference type="ARBA" id="ARBA00023136"/>
    </source>
</evidence>
<evidence type="ECO:0000256" key="2">
    <source>
        <dbReference type="ARBA" id="ARBA00010100"/>
    </source>
</evidence>
<keyword evidence="8" id="KW-0997">Cell inner membrane</keyword>
<keyword evidence="4" id="KW-1003">Cell membrane</keyword>
<feature type="transmembrane region" description="Helical" evidence="8">
    <location>
        <begin position="234"/>
        <end position="253"/>
    </location>
</feature>
<reference evidence="9 10" key="1">
    <citation type="submission" date="2019-07" db="EMBL/GenBank/DDBJ databases">
        <title>Genome sequencing for Ferrovibrio sp. K5.</title>
        <authorList>
            <person name="Park S.-J."/>
        </authorList>
    </citation>
    <scope>NUCLEOTIDE SEQUENCE [LARGE SCALE GENOMIC DNA]</scope>
    <source>
        <strain evidence="9 10">K5</strain>
    </source>
</reference>
<dbReference type="RefSeq" id="WP_144067086.1">
    <property type="nucleotide sequence ID" value="NZ_CP041636.1"/>
</dbReference>
<dbReference type="GO" id="GO:0005886">
    <property type="term" value="C:plasma membrane"/>
    <property type="evidence" value="ECO:0007669"/>
    <property type="project" value="UniProtKB-SubCell"/>
</dbReference>
<evidence type="ECO:0000256" key="6">
    <source>
        <dbReference type="ARBA" id="ARBA00022989"/>
    </source>
</evidence>
<evidence type="ECO:0000313" key="9">
    <source>
        <dbReference type="EMBL" id="QDO96105.1"/>
    </source>
</evidence>
<gene>
    <name evidence="9" type="ORF">FNB15_01890</name>
</gene>
<organism evidence="9 10">
    <name type="scientific">Ferrovibrio terrae</name>
    <dbReference type="NCBI Taxonomy" id="2594003"/>
    <lineage>
        <taxon>Bacteria</taxon>
        <taxon>Pseudomonadati</taxon>
        <taxon>Pseudomonadota</taxon>
        <taxon>Alphaproteobacteria</taxon>
        <taxon>Rhodospirillales</taxon>
        <taxon>Rhodospirillaceae</taxon>
        <taxon>Ferrovibrio</taxon>
    </lineage>
</organism>
<comment type="subcellular location">
    <subcellularLocation>
        <location evidence="8">Cell inner membrane</location>
        <topology evidence="8">Multi-pass membrane protein</topology>
    </subcellularLocation>
    <subcellularLocation>
        <location evidence="1">Cell membrane</location>
        <topology evidence="1">Multi-pass membrane protein</topology>
    </subcellularLocation>
</comment>
<evidence type="ECO:0000256" key="8">
    <source>
        <dbReference type="RuleBase" id="RU365092"/>
    </source>
</evidence>
<feature type="transmembrane region" description="Helical" evidence="8">
    <location>
        <begin position="458"/>
        <end position="479"/>
    </location>
</feature>
<evidence type="ECO:0000256" key="3">
    <source>
        <dbReference type="ARBA" id="ARBA00022448"/>
    </source>
</evidence>
<sequence length="480" mass="50739">MQILLYIAPIILVIGLVATGRVPLVRASLAGLVATVPAVIVALHGERDLVSFFFVESLKGAWLAWHAIAVTLAGLTVHHVIQAAAPERQTEATEAAPVSPHRRAFFLSFIASGLIECAIGFGVGFALAIHGLRRLGVAPLPAIAVGLLSQMLVPWGGLGIGTTIGAALGHLPLQQFGLYSASLMPPFVVVLLGWFWWWSHRLGLGLSAKNMALDLVWTCAMFGLLWLGNRFASVDTAGLIATAPLVALGWLLDRNRPPLKTMLRVTLPYLLLIGVLLSTRLITPLSQLLQSVAIMRPFDDMPAFPWAYQAGVMLLLTAIAYGALTLKPRQTGGILRQTWAAGRIAVATTLIFLVMARLMAASGIPAELAQAWQGFAGSHALLATPLFAAVAGGLTGSNTASNSLMLPLQAALAGSAGANVMWVSALQNVTGSLFTTFFPGKVAMACAFAGIAGGERHVYRYVVLLMPVLLITAVLLTLFL</sequence>
<evidence type="ECO:0000313" key="10">
    <source>
        <dbReference type="Proteomes" id="UP000317496"/>
    </source>
</evidence>
<dbReference type="PANTHER" id="PTHR30003">
    <property type="entry name" value="L-LACTATE PERMEASE"/>
    <property type="match status" value="1"/>
</dbReference>
<keyword evidence="7 8" id="KW-0472">Membrane</keyword>
<evidence type="ECO:0000256" key="1">
    <source>
        <dbReference type="ARBA" id="ARBA00004651"/>
    </source>
</evidence>
<dbReference type="Proteomes" id="UP000317496">
    <property type="component" value="Chromosome"/>
</dbReference>
<feature type="transmembrane region" description="Helical" evidence="8">
    <location>
        <begin position="406"/>
        <end position="425"/>
    </location>
</feature>
<keyword evidence="5 8" id="KW-0812">Transmembrane</keyword>
<feature type="transmembrane region" description="Helical" evidence="8">
    <location>
        <begin position="338"/>
        <end position="360"/>
    </location>
</feature>
<dbReference type="EMBL" id="CP041636">
    <property type="protein sequence ID" value="QDO96105.1"/>
    <property type="molecule type" value="Genomic_DNA"/>
</dbReference>